<name>A0A2H0DY27_9BACT</name>
<dbReference type="InterPro" id="IPR036280">
    <property type="entry name" value="Multihaem_cyt_sf"/>
</dbReference>
<protein>
    <recommendedName>
        <fullName evidence="1">CxxC-x17-CxxC domain-containing protein</fullName>
    </recommendedName>
</protein>
<dbReference type="Proteomes" id="UP000231276">
    <property type="component" value="Unassembled WGS sequence"/>
</dbReference>
<comment type="caution">
    <text evidence="2">The sequence shown here is derived from an EMBL/GenBank/DDBJ whole genome shotgun (WGS) entry which is preliminary data.</text>
</comment>
<evidence type="ECO:0000313" key="2">
    <source>
        <dbReference type="EMBL" id="PIP86778.1"/>
    </source>
</evidence>
<evidence type="ECO:0000259" key="1">
    <source>
        <dbReference type="Pfam" id="PF23477"/>
    </source>
</evidence>
<gene>
    <name evidence="2" type="ORF">COW82_00285</name>
</gene>
<proteinExistence type="predicted"/>
<evidence type="ECO:0000313" key="3">
    <source>
        <dbReference type="Proteomes" id="UP000231276"/>
    </source>
</evidence>
<dbReference type="InterPro" id="IPR026363">
    <property type="entry name" value="CxxC-x17-CxxC_dom"/>
</dbReference>
<dbReference type="SUPFAM" id="SSF48695">
    <property type="entry name" value="Multiheme cytochromes"/>
    <property type="match status" value="1"/>
</dbReference>
<dbReference type="Gene3D" id="1.10.1130.10">
    <property type="entry name" value="Flavocytochrome C3, Chain A"/>
    <property type="match status" value="1"/>
</dbReference>
<feature type="domain" description="CxxC-x17-CxxC" evidence="1">
    <location>
        <begin position="71"/>
        <end position="103"/>
    </location>
</feature>
<dbReference type="EMBL" id="PCTS01000004">
    <property type="protein sequence ID" value="PIP86778.1"/>
    <property type="molecule type" value="Genomic_DNA"/>
</dbReference>
<reference evidence="2 3" key="1">
    <citation type="submission" date="2017-09" db="EMBL/GenBank/DDBJ databases">
        <title>Depth-based differentiation of microbial function through sediment-hosted aquifers and enrichment of novel symbionts in the deep terrestrial subsurface.</title>
        <authorList>
            <person name="Probst A.J."/>
            <person name="Ladd B."/>
            <person name="Jarett J.K."/>
            <person name="Geller-Mcgrath D.E."/>
            <person name="Sieber C.M."/>
            <person name="Emerson J.B."/>
            <person name="Anantharaman K."/>
            <person name="Thomas B.C."/>
            <person name="Malmstrom R."/>
            <person name="Stieglmeier M."/>
            <person name="Klingl A."/>
            <person name="Woyke T."/>
            <person name="Ryan C.M."/>
            <person name="Banfield J.F."/>
        </authorList>
    </citation>
    <scope>NUCLEOTIDE SEQUENCE [LARGE SCALE GENOMIC DNA]</scope>
    <source>
        <strain evidence="2">CG22_combo_CG10-13_8_21_14_all_43_18</strain>
    </source>
</reference>
<sequence length="105" mass="11707">MSYGNNEPRKMHKGNWTCSDCGNAITELPFEPDPARTGNLKCRDCHRKGAPPQRNGGRNTFQERETVKGNWTCSDCGNAITELPFKPREGAGNIMCRDCFRASKA</sequence>
<dbReference type="AlphaFoldDB" id="A0A2H0DY27"/>
<accession>A0A2H0DY27</accession>
<organism evidence="2 3">
    <name type="scientific">Candidatus Campbellbacteria bacterium CG22_combo_CG10-13_8_21_14_all_43_18</name>
    <dbReference type="NCBI Taxonomy" id="1974530"/>
    <lineage>
        <taxon>Bacteria</taxon>
        <taxon>Candidatus Campbelliibacteriota</taxon>
    </lineage>
</organism>
<dbReference type="Pfam" id="PF23477">
    <property type="entry name" value="zf_Tbcl_2"/>
    <property type="match status" value="1"/>
</dbReference>